<evidence type="ECO:0000313" key="1">
    <source>
        <dbReference type="EMBL" id="EEZ93251.1"/>
    </source>
</evidence>
<organism evidence="1 2">
    <name type="scientific">Candidatus Parvarchaeum acidiphilum ARMAN-4</name>
    <dbReference type="NCBI Taxonomy" id="662760"/>
    <lineage>
        <taxon>Archaea</taxon>
        <taxon>Candidatus Parvarchaeota</taxon>
        <taxon>Candidatus Parvarchaeum</taxon>
    </lineage>
</organism>
<proteinExistence type="predicted"/>
<dbReference type="EMBL" id="GG730040">
    <property type="protein sequence ID" value="EEZ93251.1"/>
    <property type="molecule type" value="Genomic_DNA"/>
</dbReference>
<reference evidence="1 2" key="1">
    <citation type="journal article" date="2010" name="Proc. Natl. Acad. Sci. U.S.A.">
        <title>Enigmatic, ultrasmall, uncultivated Archaea.</title>
        <authorList>
            <person name="Baker B.J."/>
            <person name="Comolli L.R."/>
            <person name="Dick G.J."/>
            <person name="Hauser L.J."/>
            <person name="Hyatt D."/>
            <person name="Dill B.D."/>
            <person name="Land M.L."/>
            <person name="Verberkmoes N.C."/>
            <person name="Hettich R.L."/>
            <person name="Banfield J.F."/>
        </authorList>
    </citation>
    <scope>NUCLEOTIDE SEQUENCE [LARGE SCALE GENOMIC DNA]</scope>
</reference>
<gene>
    <name evidence="1" type="ORF">BJBARM4_0181</name>
</gene>
<sequence>MEEQKFTTVSIPKPLADKAKQLIEKTGFTSLSSFVEYLLREIVSESNEGKKKSEGKDERVLDLEDKLRKLGYM</sequence>
<dbReference type="CDD" id="cd22231">
    <property type="entry name" value="RHH_NikR_HicB-like"/>
    <property type="match status" value="1"/>
</dbReference>
<protein>
    <recommendedName>
        <fullName evidence="3">CopG family transcriptional regulator</fullName>
    </recommendedName>
</protein>
<dbReference type="GO" id="GO:0006355">
    <property type="term" value="P:regulation of DNA-templated transcription"/>
    <property type="evidence" value="ECO:0007669"/>
    <property type="project" value="InterPro"/>
</dbReference>
<dbReference type="SUPFAM" id="SSF47598">
    <property type="entry name" value="Ribbon-helix-helix"/>
    <property type="match status" value="1"/>
</dbReference>
<evidence type="ECO:0008006" key="3">
    <source>
        <dbReference type="Google" id="ProtNLM"/>
    </source>
</evidence>
<dbReference type="InterPro" id="IPR010985">
    <property type="entry name" value="Ribbon_hlx_hlx"/>
</dbReference>
<accession>D2EEN3</accession>
<name>D2EEN3_PARA4</name>
<dbReference type="AlphaFoldDB" id="D2EEN3"/>
<evidence type="ECO:0000313" key="2">
    <source>
        <dbReference type="Proteomes" id="UP000009375"/>
    </source>
</evidence>
<dbReference type="Proteomes" id="UP000009375">
    <property type="component" value="Unassembled WGS sequence"/>
</dbReference>